<feature type="compositionally biased region" description="Polar residues" evidence="1">
    <location>
        <begin position="96"/>
        <end position="110"/>
    </location>
</feature>
<evidence type="ECO:0000313" key="2">
    <source>
        <dbReference type="EMBL" id="KIO34242.1"/>
    </source>
</evidence>
<dbReference type="Proteomes" id="UP000054248">
    <property type="component" value="Unassembled WGS sequence"/>
</dbReference>
<organism evidence="2 3">
    <name type="scientific">Tulasnella calospora MUT 4182</name>
    <dbReference type="NCBI Taxonomy" id="1051891"/>
    <lineage>
        <taxon>Eukaryota</taxon>
        <taxon>Fungi</taxon>
        <taxon>Dikarya</taxon>
        <taxon>Basidiomycota</taxon>
        <taxon>Agaricomycotina</taxon>
        <taxon>Agaricomycetes</taxon>
        <taxon>Cantharellales</taxon>
        <taxon>Tulasnellaceae</taxon>
        <taxon>Tulasnella</taxon>
    </lineage>
</organism>
<reference evidence="3" key="2">
    <citation type="submission" date="2015-01" db="EMBL/GenBank/DDBJ databases">
        <title>Evolutionary Origins and Diversification of the Mycorrhizal Mutualists.</title>
        <authorList>
            <consortium name="DOE Joint Genome Institute"/>
            <consortium name="Mycorrhizal Genomics Consortium"/>
            <person name="Kohler A."/>
            <person name="Kuo A."/>
            <person name="Nagy L.G."/>
            <person name="Floudas D."/>
            <person name="Copeland A."/>
            <person name="Barry K.W."/>
            <person name="Cichocki N."/>
            <person name="Veneault-Fourrey C."/>
            <person name="LaButti K."/>
            <person name="Lindquist E.A."/>
            <person name="Lipzen A."/>
            <person name="Lundell T."/>
            <person name="Morin E."/>
            <person name="Murat C."/>
            <person name="Riley R."/>
            <person name="Ohm R."/>
            <person name="Sun H."/>
            <person name="Tunlid A."/>
            <person name="Henrissat B."/>
            <person name="Grigoriev I.V."/>
            <person name="Hibbett D.S."/>
            <person name="Martin F."/>
        </authorList>
    </citation>
    <scope>NUCLEOTIDE SEQUENCE [LARGE SCALE GENOMIC DNA]</scope>
    <source>
        <strain evidence="3">MUT 4182</strain>
    </source>
</reference>
<dbReference type="EMBL" id="KN822944">
    <property type="protein sequence ID" value="KIO34242.1"/>
    <property type="molecule type" value="Genomic_DNA"/>
</dbReference>
<feature type="compositionally biased region" description="Polar residues" evidence="1">
    <location>
        <begin position="54"/>
        <end position="75"/>
    </location>
</feature>
<proteinExistence type="predicted"/>
<dbReference type="OrthoDB" id="60033at2759"/>
<dbReference type="HOGENOM" id="CLU_098169_0_0_1"/>
<accession>A0A0C3MKJ5</accession>
<keyword evidence="3" id="KW-1185">Reference proteome</keyword>
<dbReference type="AlphaFoldDB" id="A0A0C3MKJ5"/>
<evidence type="ECO:0000313" key="3">
    <source>
        <dbReference type="Proteomes" id="UP000054248"/>
    </source>
</evidence>
<name>A0A0C3MKJ5_9AGAM</name>
<protein>
    <submittedName>
        <fullName evidence="2">Uncharacterized protein</fullName>
    </submittedName>
</protein>
<evidence type="ECO:0000256" key="1">
    <source>
        <dbReference type="SAM" id="MobiDB-lite"/>
    </source>
</evidence>
<feature type="compositionally biased region" description="Polar residues" evidence="1">
    <location>
        <begin position="1"/>
        <end position="15"/>
    </location>
</feature>
<sequence length="184" mass="19879">MPQVQDTSSFSTTDYQPFYGGSASNQGLELNRSGNSFERDYSTSAPEPTEAPVSFQQFTGITHQSNTTKPATTSRISHESSPIAIRRRLSNAPAPDTSTNTQPTPRQPQGQAKARPSSWYENVGQWLGLNPTAGSHDEPGLSTQGNALGQDTQMTHTVNHGRNTLGGRAQPVVTVVMANRRQLP</sequence>
<feature type="compositionally biased region" description="Polar residues" evidence="1">
    <location>
        <begin position="22"/>
        <end position="46"/>
    </location>
</feature>
<feature type="region of interest" description="Disordered" evidence="1">
    <location>
        <begin position="1"/>
        <end position="118"/>
    </location>
</feature>
<gene>
    <name evidence="2" type="ORF">M407DRAFT_223965</name>
</gene>
<reference evidence="2 3" key="1">
    <citation type="submission" date="2014-04" db="EMBL/GenBank/DDBJ databases">
        <authorList>
            <consortium name="DOE Joint Genome Institute"/>
            <person name="Kuo A."/>
            <person name="Girlanda M."/>
            <person name="Perotto S."/>
            <person name="Kohler A."/>
            <person name="Nagy L.G."/>
            <person name="Floudas D."/>
            <person name="Copeland A."/>
            <person name="Barry K.W."/>
            <person name="Cichocki N."/>
            <person name="Veneault-Fourrey C."/>
            <person name="LaButti K."/>
            <person name="Lindquist E.A."/>
            <person name="Lipzen A."/>
            <person name="Lundell T."/>
            <person name="Morin E."/>
            <person name="Murat C."/>
            <person name="Sun H."/>
            <person name="Tunlid A."/>
            <person name="Henrissat B."/>
            <person name="Grigoriev I.V."/>
            <person name="Hibbett D.S."/>
            <person name="Martin F."/>
            <person name="Nordberg H.P."/>
            <person name="Cantor M.N."/>
            <person name="Hua S.X."/>
        </authorList>
    </citation>
    <scope>NUCLEOTIDE SEQUENCE [LARGE SCALE GENOMIC DNA]</scope>
    <source>
        <strain evidence="2 3">MUT 4182</strain>
    </source>
</reference>